<dbReference type="EMBL" id="ARQD01000002">
    <property type="protein sequence ID" value="KIX85219.1"/>
    <property type="molecule type" value="Genomic_DNA"/>
</dbReference>
<organism evidence="2 3">
    <name type="scientific">candidate division TM6 bacterium JCVI TM6SC1</name>
    <dbReference type="NCBI Taxonomy" id="1306947"/>
    <lineage>
        <taxon>Bacteria</taxon>
        <taxon>Candidatus Babelota</taxon>
        <taxon>Vermiphilus</taxon>
    </lineage>
</organism>
<dbReference type="InterPro" id="IPR011044">
    <property type="entry name" value="Quino_amine_DH_bsu"/>
</dbReference>
<sequence length="448" mass="51797">MKHFFLFLLTNVYIHQTIYGLEKSIPANQLQQSIENRTHDSAQKICSQLQQKNIIKYERFDILTPGYSILDIMRQRTGISTILYNIQLSENSTQEIKNIIYQNLIEGSSEPVQIHAWTGKDPQTAFAYYSPDNCKIFCGDRNGAYLGTYRQNAWTFIPCKNFTLTNPYDQLHVSWSEDQRYIYLHAINRQERSTDSLCISTESGIIDRLFFEYFIQDVRWQSGKLGIWYIDQGSLMLLYFNPTTQEYEEPRKQFELSSILQAESLHSSIVCVSNDGLQILIAHPTNGTCTYINRSTSTVVTHTYYNGPIQVEHMTLDPSTTYAIIYARIPEQESKQAVIIMDMATGVIIYSYQHPQENTKIVQSQWCNDTTLAILQKQVLHMLTLDQLYSTRIKLESSPSTELKNSDTIPHVQTAWYYRILRKKPIIAITSVAAAIALFYTSHRMRTT</sequence>
<comment type="caution">
    <text evidence="2">The sequence shown here is derived from an EMBL/GenBank/DDBJ whole genome shotgun (WGS) entry which is preliminary data.</text>
</comment>
<keyword evidence="1" id="KW-0472">Membrane</keyword>
<keyword evidence="1" id="KW-0812">Transmembrane</keyword>
<protein>
    <submittedName>
        <fullName evidence="2">Uncharacterized protein</fullName>
    </submittedName>
</protein>
<dbReference type="STRING" id="1306947.J120_02735"/>
<evidence type="ECO:0000313" key="3">
    <source>
        <dbReference type="Proteomes" id="UP000032214"/>
    </source>
</evidence>
<accession>A0A0D2GPD8</accession>
<evidence type="ECO:0000313" key="2">
    <source>
        <dbReference type="EMBL" id="KIX85219.1"/>
    </source>
</evidence>
<dbReference type="AlphaFoldDB" id="A0A0D2GPD8"/>
<reference evidence="2 3" key="1">
    <citation type="journal article" date="2013" name="Proc. Natl. Acad. Sci. U.S.A.">
        <title>Candidate phylum TM6 genome recovered from a hospital sink biofilm provides genomic insights into this uncultivated phylum.</title>
        <authorList>
            <person name="McLean J.S."/>
            <person name="Lombardo M.J."/>
            <person name="Badger J.H."/>
            <person name="Edlund A."/>
            <person name="Novotny M."/>
            <person name="Yee-Greenbaum J."/>
            <person name="Vyahhi N."/>
            <person name="Hall A.P."/>
            <person name="Yang Y."/>
            <person name="Dupont C.L."/>
            <person name="Ziegler M.G."/>
            <person name="Chitsaz H."/>
            <person name="Allen A.E."/>
            <person name="Yooseph S."/>
            <person name="Tesler G."/>
            <person name="Pevzner P.A."/>
            <person name="Friedman R.M."/>
            <person name="Nealson K.H."/>
            <person name="Venter J.C."/>
            <person name="Lasken R.S."/>
        </authorList>
    </citation>
    <scope>NUCLEOTIDE SEQUENCE [LARGE SCALE GENOMIC DNA]</scope>
    <source>
        <strain evidence="2 3">TM6SC1</strain>
    </source>
</reference>
<name>A0A0D2GPD8_9BACT</name>
<evidence type="ECO:0000256" key="1">
    <source>
        <dbReference type="SAM" id="Phobius"/>
    </source>
</evidence>
<keyword evidence="1" id="KW-1133">Transmembrane helix</keyword>
<proteinExistence type="predicted"/>
<feature type="transmembrane region" description="Helical" evidence="1">
    <location>
        <begin position="425"/>
        <end position="442"/>
    </location>
</feature>
<dbReference type="SUPFAM" id="SSF50969">
    <property type="entry name" value="YVTN repeat-like/Quinoprotein amine dehydrogenase"/>
    <property type="match status" value="1"/>
</dbReference>
<gene>
    <name evidence="2" type="ORF">J120_02735</name>
</gene>
<dbReference type="Proteomes" id="UP000032214">
    <property type="component" value="Unassembled WGS sequence"/>
</dbReference>
<keyword evidence="3" id="KW-1185">Reference proteome</keyword>